<organism evidence="1 2">
    <name type="scientific">Ulvibacter litoralis</name>
    <dbReference type="NCBI Taxonomy" id="227084"/>
    <lineage>
        <taxon>Bacteria</taxon>
        <taxon>Pseudomonadati</taxon>
        <taxon>Bacteroidota</taxon>
        <taxon>Flavobacteriia</taxon>
        <taxon>Flavobacteriales</taxon>
        <taxon>Flavobacteriaceae</taxon>
        <taxon>Ulvibacter</taxon>
    </lineage>
</organism>
<evidence type="ECO:0000313" key="2">
    <source>
        <dbReference type="Proteomes" id="UP000199321"/>
    </source>
</evidence>
<evidence type="ECO:0000313" key="1">
    <source>
        <dbReference type="EMBL" id="SDE78073.1"/>
    </source>
</evidence>
<gene>
    <name evidence="1" type="ORF">SAMN05421855_102702</name>
</gene>
<dbReference type="EMBL" id="FNBA01000002">
    <property type="protein sequence ID" value="SDE78073.1"/>
    <property type="molecule type" value="Genomic_DNA"/>
</dbReference>
<keyword evidence="2" id="KW-1185">Reference proteome</keyword>
<dbReference type="OrthoDB" id="231913at2"/>
<dbReference type="SUPFAM" id="SSF53474">
    <property type="entry name" value="alpha/beta-Hydrolases"/>
    <property type="match status" value="1"/>
</dbReference>
<accession>A0A1G7FQ95</accession>
<dbReference type="InterPro" id="IPR029058">
    <property type="entry name" value="AB_hydrolase_fold"/>
</dbReference>
<name>A0A1G7FQ95_9FLAO</name>
<dbReference type="AlphaFoldDB" id="A0A1G7FQ95"/>
<protein>
    <submittedName>
        <fullName evidence="1">Uncharacterized protein</fullName>
    </submittedName>
</protein>
<dbReference type="Proteomes" id="UP000199321">
    <property type="component" value="Unassembled WGS sequence"/>
</dbReference>
<sequence>MAENTFKIQFEDGTTKTATVKISSPKDIIMFVAGTTDPVNSTGLKHQSNSDYWRMEKEGIKNLRASVEDLKLQFIDLHIEAKSFSWTGDNNNENRTKGGEGLLDLFLRYYKGWLDEEVYLHLIGHSHGGNVINEFTNIIASDPNFPKKWQCRTITYLSTPFFKEQHQLNHTKLHSNCKIINVHNEYDITQRFVADFSLKNLEVLIANFNKEDFEAAKARIKETDFKAFEHISDIVMNNHTEGPFLWGQTVILLDGIKQYLTILVKKVKCFETTTILSAQKSILLGHLNDILDWATTRGAIFEANQTTRSGGYGRSEFFDEIDLIGILGIINVLFAINKGEEDSYLLGLLNSIAQTDTSGIVDQIDDTSWSPEKQVKGKFEIIDVPITTEDDYHSKGKKSSYDSFITGVEGAVKKNKGDIREVAMRLISQLMEPDYLEKLDEAIDSLDTLATLNFGSLDTALKLARDNFKKYRTLINKYNKKLVTDTDLKNKKLEVKPGSLVYLATKSHSLSHSKLFPKVEEALRANFETPVNKGYKKK</sequence>
<dbReference type="STRING" id="227084.SAMN05421855_102702"/>
<dbReference type="RefSeq" id="WP_093143543.1">
    <property type="nucleotide sequence ID" value="NZ_BMWO01000002.1"/>
</dbReference>
<reference evidence="1 2" key="1">
    <citation type="submission" date="2016-10" db="EMBL/GenBank/DDBJ databases">
        <authorList>
            <person name="de Groot N.N."/>
        </authorList>
    </citation>
    <scope>NUCLEOTIDE SEQUENCE [LARGE SCALE GENOMIC DNA]</scope>
    <source>
        <strain evidence="1 2">DSM 16195</strain>
    </source>
</reference>
<proteinExistence type="predicted"/>